<accession>A0AC59YKH8</accession>
<organism evidence="1 2">
    <name type="scientific">Rangifer tarandus platyrhynchus</name>
    <name type="common">Svalbard reindeer</name>
    <dbReference type="NCBI Taxonomy" id="3082113"/>
    <lineage>
        <taxon>Eukaryota</taxon>
        <taxon>Metazoa</taxon>
        <taxon>Chordata</taxon>
        <taxon>Craniata</taxon>
        <taxon>Vertebrata</taxon>
        <taxon>Euteleostomi</taxon>
        <taxon>Mammalia</taxon>
        <taxon>Eutheria</taxon>
        <taxon>Laurasiatheria</taxon>
        <taxon>Artiodactyla</taxon>
        <taxon>Ruminantia</taxon>
        <taxon>Pecora</taxon>
        <taxon>Cervidae</taxon>
        <taxon>Odocoileinae</taxon>
        <taxon>Rangifer</taxon>
    </lineage>
</organism>
<gene>
    <name evidence="1" type="ORF">MRATA1EN22A_LOCUS7208</name>
</gene>
<evidence type="ECO:0000313" key="2">
    <source>
        <dbReference type="Proteomes" id="UP001162501"/>
    </source>
</evidence>
<dbReference type="EMBL" id="OX596101">
    <property type="protein sequence ID" value="CAM9770377.1"/>
    <property type="molecule type" value="Genomic_DNA"/>
</dbReference>
<reference evidence="1" key="2">
    <citation type="submission" date="2025-03" db="EMBL/GenBank/DDBJ databases">
        <authorList>
            <consortium name="ELIXIR-Norway"/>
            <consortium name="Elixir Norway"/>
        </authorList>
    </citation>
    <scope>NUCLEOTIDE SEQUENCE</scope>
</reference>
<reference evidence="1" key="1">
    <citation type="submission" date="2023-05" db="EMBL/GenBank/DDBJ databases">
        <authorList>
            <consortium name="ELIXIR-Norway"/>
        </authorList>
    </citation>
    <scope>NUCLEOTIDE SEQUENCE</scope>
</reference>
<sequence length="80" mass="8644">MHTQEPMESAKAALYLHPWRPLKEGFSRVVATGLLMVVTIITIIAVITIVVTFPVVERGLRVTRASAVWSPSSAVAAPGF</sequence>
<dbReference type="Proteomes" id="UP001162501">
    <property type="component" value="Chromosome 17"/>
</dbReference>
<proteinExistence type="predicted"/>
<name>A0AC59YKH8_RANTA</name>
<protein>
    <submittedName>
        <fullName evidence="1">Uncharacterized protein</fullName>
    </submittedName>
</protein>
<evidence type="ECO:0000313" key="1">
    <source>
        <dbReference type="EMBL" id="CAM9770377.1"/>
    </source>
</evidence>